<protein>
    <submittedName>
        <fullName evidence="2">Uncharacterized protein</fullName>
    </submittedName>
</protein>
<gene>
    <name evidence="2" type="ORF">FQB35_10380</name>
</gene>
<dbReference type="KEGG" id="crs:FQB35_10380"/>
<dbReference type="EMBL" id="CP042243">
    <property type="protein sequence ID" value="QEK12705.1"/>
    <property type="molecule type" value="Genomic_DNA"/>
</dbReference>
<evidence type="ECO:0000313" key="2">
    <source>
        <dbReference type="EMBL" id="QEK12705.1"/>
    </source>
</evidence>
<reference evidence="2 3" key="1">
    <citation type="submission" date="2019-07" db="EMBL/GenBank/DDBJ databases">
        <title>Complete genome of Crassaminicella thermophila SY095.</title>
        <authorList>
            <person name="Li X."/>
        </authorList>
    </citation>
    <scope>NUCLEOTIDE SEQUENCE [LARGE SCALE GENOMIC DNA]</scope>
    <source>
        <strain evidence="2 3">SY095</strain>
    </source>
</reference>
<dbReference type="AlphaFoldDB" id="A0A5C0SDR6"/>
<proteinExistence type="predicted"/>
<feature type="compositionally biased region" description="Basic and acidic residues" evidence="1">
    <location>
        <begin position="1"/>
        <end position="13"/>
    </location>
</feature>
<name>A0A5C0SDR6_CRATE</name>
<feature type="compositionally biased region" description="Polar residues" evidence="1">
    <location>
        <begin position="14"/>
        <end position="33"/>
    </location>
</feature>
<sequence length="161" mass="17282">MSSFQRKRDRENKQNNYNTSELATVTSSDTGQGINANGVGEYREIPLIAPFGIRWNPPSGKSVELIKNWFNGKTIVAVGTEVDTTIPAGETEIYSMGGATIRCKNNGDVVINNAVVIKKDGSVVIQNNMSVNGDVTINKSLNVTDGITTNGTVKAGDFKTI</sequence>
<organism evidence="2 3">
    <name type="scientific">Crassaminicella thermophila</name>
    <dbReference type="NCBI Taxonomy" id="2599308"/>
    <lineage>
        <taxon>Bacteria</taxon>
        <taxon>Bacillati</taxon>
        <taxon>Bacillota</taxon>
        <taxon>Clostridia</taxon>
        <taxon>Eubacteriales</taxon>
        <taxon>Clostridiaceae</taxon>
        <taxon>Crassaminicella</taxon>
    </lineage>
</organism>
<keyword evidence="3" id="KW-1185">Reference proteome</keyword>
<accession>A0A5C0SDR6</accession>
<evidence type="ECO:0000256" key="1">
    <source>
        <dbReference type="SAM" id="MobiDB-lite"/>
    </source>
</evidence>
<dbReference type="Proteomes" id="UP000324646">
    <property type="component" value="Chromosome"/>
</dbReference>
<feature type="region of interest" description="Disordered" evidence="1">
    <location>
        <begin position="1"/>
        <end position="33"/>
    </location>
</feature>
<dbReference type="RefSeq" id="WP_148809851.1">
    <property type="nucleotide sequence ID" value="NZ_CP042243.1"/>
</dbReference>
<evidence type="ECO:0000313" key="3">
    <source>
        <dbReference type="Proteomes" id="UP000324646"/>
    </source>
</evidence>